<evidence type="ECO:0000256" key="1">
    <source>
        <dbReference type="ARBA" id="ARBA00001946"/>
    </source>
</evidence>
<evidence type="ECO:0000256" key="2">
    <source>
        <dbReference type="ARBA" id="ARBA00022801"/>
    </source>
</evidence>
<dbReference type="InterPro" id="IPR000086">
    <property type="entry name" value="NUDIX_hydrolase_dom"/>
</dbReference>
<dbReference type="RefSeq" id="WP_268004442.1">
    <property type="nucleotide sequence ID" value="NZ_BSUT01000001.1"/>
</dbReference>
<dbReference type="PROSITE" id="PS00893">
    <property type="entry name" value="NUDIX_BOX"/>
    <property type="match status" value="1"/>
</dbReference>
<dbReference type="GO" id="GO:0016787">
    <property type="term" value="F:hydrolase activity"/>
    <property type="evidence" value="ECO:0007669"/>
    <property type="project" value="UniProtKB-KW"/>
</dbReference>
<dbReference type="Proteomes" id="UP001164761">
    <property type="component" value="Chromosome"/>
</dbReference>
<dbReference type="EMBL" id="CP104067">
    <property type="protein sequence ID" value="WAH40543.1"/>
    <property type="molecule type" value="Genomic_DNA"/>
</dbReference>
<evidence type="ECO:0000259" key="4">
    <source>
        <dbReference type="PROSITE" id="PS51462"/>
    </source>
</evidence>
<dbReference type="InterPro" id="IPR020476">
    <property type="entry name" value="Nudix_hydrolase"/>
</dbReference>
<dbReference type="PRINTS" id="PR00502">
    <property type="entry name" value="NUDIXFAMILY"/>
</dbReference>
<dbReference type="SUPFAM" id="SSF55811">
    <property type="entry name" value="Nudix"/>
    <property type="match status" value="1"/>
</dbReference>
<comment type="similarity">
    <text evidence="3">Belongs to the Nudix hydrolase family.</text>
</comment>
<evidence type="ECO:0000313" key="6">
    <source>
        <dbReference type="Proteomes" id="UP001164761"/>
    </source>
</evidence>
<evidence type="ECO:0000256" key="3">
    <source>
        <dbReference type="RuleBase" id="RU003476"/>
    </source>
</evidence>
<sequence length="154" mass="17282">MMSGYILDLRKVLGSQPLIMAAAAIVVVNDGQLLLQHRSDNDCWGLPGGSMELGESFEETARRELLEETGLVAGELELLYVHSGRDAFYRYPNGHEVYVASVIYTTTEFTGEIKVDEDESLEVKWFFHTDLPANINPLDKPVIDFYIQHKCASV</sequence>
<dbReference type="Gene3D" id="3.90.79.10">
    <property type="entry name" value="Nucleoside Triphosphate Pyrophosphohydrolase"/>
    <property type="match status" value="1"/>
</dbReference>
<proteinExistence type="inferred from homology"/>
<protein>
    <submittedName>
        <fullName evidence="5">NUDIX hydrolase</fullName>
    </submittedName>
</protein>
<reference evidence="5" key="1">
    <citation type="submission" date="2022-08" db="EMBL/GenBank/DDBJ databases">
        <title>Alicyclobacillus fastidiosus DSM 17978, complete genome.</title>
        <authorList>
            <person name="Wang Q."/>
            <person name="Cai R."/>
            <person name="Wang Z."/>
        </authorList>
    </citation>
    <scope>NUCLEOTIDE SEQUENCE</scope>
    <source>
        <strain evidence="5">DSM 17978</strain>
    </source>
</reference>
<keyword evidence="2 3" id="KW-0378">Hydrolase</keyword>
<name>A0ABY6ZCN2_9BACL</name>
<dbReference type="PROSITE" id="PS51462">
    <property type="entry name" value="NUDIX"/>
    <property type="match status" value="1"/>
</dbReference>
<comment type="cofactor">
    <cofactor evidence="1">
        <name>Mg(2+)</name>
        <dbReference type="ChEBI" id="CHEBI:18420"/>
    </cofactor>
</comment>
<organism evidence="5 6">
    <name type="scientific">Alicyclobacillus fastidiosus</name>
    <dbReference type="NCBI Taxonomy" id="392011"/>
    <lineage>
        <taxon>Bacteria</taxon>
        <taxon>Bacillati</taxon>
        <taxon>Bacillota</taxon>
        <taxon>Bacilli</taxon>
        <taxon>Bacillales</taxon>
        <taxon>Alicyclobacillaceae</taxon>
        <taxon>Alicyclobacillus</taxon>
    </lineage>
</organism>
<feature type="domain" description="Nudix hydrolase" evidence="4">
    <location>
        <begin position="18"/>
        <end position="151"/>
    </location>
</feature>
<dbReference type="Pfam" id="PF00293">
    <property type="entry name" value="NUDIX"/>
    <property type="match status" value="1"/>
</dbReference>
<dbReference type="PANTHER" id="PTHR43046">
    <property type="entry name" value="GDP-MANNOSE MANNOSYL HYDROLASE"/>
    <property type="match status" value="1"/>
</dbReference>
<keyword evidence="6" id="KW-1185">Reference proteome</keyword>
<dbReference type="InterPro" id="IPR020084">
    <property type="entry name" value="NUDIX_hydrolase_CS"/>
</dbReference>
<gene>
    <name evidence="5" type="ORF">NZD89_19815</name>
</gene>
<dbReference type="PANTHER" id="PTHR43046:SF2">
    <property type="entry name" value="8-OXO-DGTP DIPHOSPHATASE-RELATED"/>
    <property type="match status" value="1"/>
</dbReference>
<evidence type="ECO:0000313" key="5">
    <source>
        <dbReference type="EMBL" id="WAH40543.1"/>
    </source>
</evidence>
<dbReference type="InterPro" id="IPR015797">
    <property type="entry name" value="NUDIX_hydrolase-like_dom_sf"/>
</dbReference>
<dbReference type="CDD" id="cd04677">
    <property type="entry name" value="NUDIX_Hydrolase"/>
    <property type="match status" value="1"/>
</dbReference>
<accession>A0ABY6ZCN2</accession>